<dbReference type="GO" id="GO:0016297">
    <property type="term" value="F:fatty acyl-[ACP] hydrolase activity"/>
    <property type="evidence" value="ECO:0000318"/>
    <property type="project" value="GO_Central"/>
</dbReference>
<dbReference type="SUPFAM" id="SSF54637">
    <property type="entry name" value="Thioesterase/thiol ester dehydrase-isomerase"/>
    <property type="match status" value="1"/>
</dbReference>
<evidence type="ECO:0000313" key="2">
    <source>
        <dbReference type="Proteomes" id="UP000019116"/>
    </source>
</evidence>
<name>A0A3B6E9U4_WHEAT</name>
<dbReference type="RefSeq" id="XP_044336540.1">
    <property type="nucleotide sequence ID" value="XM_044480605.1"/>
</dbReference>
<reference evidence="1" key="2">
    <citation type="submission" date="2018-10" db="UniProtKB">
        <authorList>
            <consortium name="EnsemblPlants"/>
        </authorList>
    </citation>
    <scope>IDENTIFICATION</scope>
</reference>
<dbReference type="Gramene" id="TraesLAC3A03G01263550.1">
    <property type="protein sequence ID" value="TraesLAC3A03G01263550.1"/>
    <property type="gene ID" value="TraesLAC3A03G01263550"/>
</dbReference>
<gene>
    <name evidence="1" type="primary">LOC123057685</name>
</gene>
<keyword evidence="2" id="KW-1185">Reference proteome</keyword>
<dbReference type="Proteomes" id="UP000019116">
    <property type="component" value="Chromosome 3A"/>
</dbReference>
<accession>A0A3B6E9U4</accession>
<dbReference type="AlphaFoldDB" id="A0A3B6E9U4"/>
<evidence type="ECO:0000313" key="1">
    <source>
        <dbReference type="EnsemblPlants" id="TraesCS3A02G047900.1"/>
    </source>
</evidence>
<dbReference type="InterPro" id="IPR029069">
    <property type="entry name" value="HotDog_dom_sf"/>
</dbReference>
<dbReference type="SMR" id="A0A3B6E9U4"/>
<proteinExistence type="predicted"/>
<organism evidence="1">
    <name type="scientific">Triticum aestivum</name>
    <name type="common">Wheat</name>
    <dbReference type="NCBI Taxonomy" id="4565"/>
    <lineage>
        <taxon>Eukaryota</taxon>
        <taxon>Viridiplantae</taxon>
        <taxon>Streptophyta</taxon>
        <taxon>Embryophyta</taxon>
        <taxon>Tracheophyta</taxon>
        <taxon>Spermatophyta</taxon>
        <taxon>Magnoliopsida</taxon>
        <taxon>Liliopsida</taxon>
        <taxon>Poales</taxon>
        <taxon>Poaceae</taxon>
        <taxon>BOP clade</taxon>
        <taxon>Pooideae</taxon>
        <taxon>Triticodae</taxon>
        <taxon>Triticeae</taxon>
        <taxon>Triticinae</taxon>
        <taxon>Triticum</taxon>
    </lineage>
</organism>
<dbReference type="PANTHER" id="PTHR31793">
    <property type="entry name" value="4-HYDROXYBENZOYL-COA THIOESTERASE FAMILY MEMBER"/>
    <property type="match status" value="1"/>
</dbReference>
<dbReference type="CDD" id="cd00586">
    <property type="entry name" value="4HBT"/>
    <property type="match status" value="1"/>
</dbReference>
<dbReference type="EnsemblPlants" id="TraesCS3A02G047900.1">
    <property type="protein sequence ID" value="TraesCS3A02G047900.1"/>
    <property type="gene ID" value="TraesCS3A02G047900"/>
</dbReference>
<dbReference type="PANTHER" id="PTHR31793:SF28">
    <property type="entry name" value="THIOESTERASE DOMAIN-CONTAINING PROTEIN"/>
    <property type="match status" value="1"/>
</dbReference>
<dbReference type="OMA" id="GARANWF"/>
<dbReference type="Gene3D" id="3.10.129.10">
    <property type="entry name" value="Hotdog Thioesterase"/>
    <property type="match status" value="1"/>
</dbReference>
<dbReference type="FunFam" id="3.10.129.10:FF:000066">
    <property type="entry name" value="Acyl-acyl carrier protein thioesterase ATL3 chloroplastic"/>
    <property type="match status" value="1"/>
</dbReference>
<dbReference type="InterPro" id="IPR050563">
    <property type="entry name" value="4-hydroxybenzoyl-CoA_TE"/>
</dbReference>
<dbReference type="GeneID" id="123057685"/>
<dbReference type="Gramene" id="TraesCS3A03G0096100.1">
    <property type="protein sequence ID" value="TraesCS3A03G0096100.1.CDS"/>
    <property type="gene ID" value="TraesCS3A03G0096100"/>
</dbReference>
<protein>
    <submittedName>
        <fullName evidence="1">Uncharacterized protein</fullName>
    </submittedName>
</protein>
<dbReference type="OrthoDB" id="588330at2759"/>
<dbReference type="Pfam" id="PF13279">
    <property type="entry name" value="4HBT_2"/>
    <property type="match status" value="1"/>
</dbReference>
<dbReference type="GO" id="GO:0009507">
    <property type="term" value="C:chloroplast"/>
    <property type="evidence" value="ECO:0000318"/>
    <property type="project" value="GO_Central"/>
</dbReference>
<sequence>MGLHTPHEIKQYNSIFTMQQSPNNVAPNTKHPPPSLVRAGARANWFRSGHLAMISGQSRRTRRVKALAVPASGSRDVCSDNISQEIKPSSIRADKFFQVEMTVRDNDLDQYGVVNNAIYVAYIHNAREELAASIGFSMASVARTGNAMALLELNLKYFKPLLRGAKFVVKVRVVQIKGARILVEHFIETLPGHELILEATATVVCLNKDYRPTRVFPEMSSKLQQFFSTRDG</sequence>
<dbReference type="Gramene" id="TraesCS3A02G047900.1">
    <property type="protein sequence ID" value="TraesCS3A02G047900.1"/>
    <property type="gene ID" value="TraesCS3A02G047900"/>
</dbReference>
<reference evidence="1" key="1">
    <citation type="submission" date="2018-08" db="EMBL/GenBank/DDBJ databases">
        <authorList>
            <person name="Rossello M."/>
        </authorList>
    </citation>
    <scope>NUCLEOTIDE SEQUENCE [LARGE SCALE GENOMIC DNA]</scope>
    <source>
        <strain evidence="1">cv. Chinese Spring</strain>
    </source>
</reference>